<dbReference type="Gene3D" id="1.10.150.50">
    <property type="entry name" value="Transcription Factor, Ets-1"/>
    <property type="match status" value="2"/>
</dbReference>
<dbReference type="InterPro" id="IPR013761">
    <property type="entry name" value="SAM/pointed_sf"/>
</dbReference>
<dbReference type="EMBL" id="JARQWQ010000020">
    <property type="protein sequence ID" value="KAK2565224.1"/>
    <property type="molecule type" value="Genomic_DNA"/>
</dbReference>
<keyword evidence="8" id="KW-1185">Reference proteome</keyword>
<evidence type="ECO:0000313" key="7">
    <source>
        <dbReference type="EMBL" id="KAK2565224.1"/>
    </source>
</evidence>
<proteinExistence type="predicted"/>
<keyword evidence="3 5" id="KW-0472">Membrane</keyword>
<evidence type="ECO:0000256" key="3">
    <source>
        <dbReference type="ARBA" id="ARBA00023136"/>
    </source>
</evidence>
<dbReference type="GO" id="GO:0016020">
    <property type="term" value="C:membrane"/>
    <property type="evidence" value="ECO:0007669"/>
    <property type="project" value="UniProtKB-SubCell"/>
</dbReference>
<dbReference type="GO" id="GO:0004100">
    <property type="term" value="F:chitin synthase activity"/>
    <property type="evidence" value="ECO:0007669"/>
    <property type="project" value="InterPro"/>
</dbReference>
<keyword evidence="5" id="KW-1133">Transmembrane helix</keyword>
<reference evidence="7" key="2">
    <citation type="journal article" date="2023" name="Science">
        <title>Genomic signatures of disease resistance in endangered staghorn corals.</title>
        <authorList>
            <person name="Vollmer S.V."/>
            <person name="Selwyn J.D."/>
            <person name="Despard B.A."/>
            <person name="Roesel C.L."/>
        </authorList>
    </citation>
    <scope>NUCLEOTIDE SEQUENCE</scope>
    <source>
        <strain evidence="7">K2</strain>
    </source>
</reference>
<keyword evidence="2 5" id="KW-0812">Transmembrane</keyword>
<comment type="subcellular location">
    <subcellularLocation>
        <location evidence="1">Membrane</location>
        <topology evidence="1">Multi-pass membrane protein</topology>
    </subcellularLocation>
</comment>
<protein>
    <submittedName>
        <fullName evidence="7">Caskin-2</fullName>
    </submittedName>
</protein>
<evidence type="ECO:0000256" key="4">
    <source>
        <dbReference type="SAM" id="MobiDB-lite"/>
    </source>
</evidence>
<feature type="region of interest" description="Disordered" evidence="4">
    <location>
        <begin position="331"/>
        <end position="363"/>
    </location>
</feature>
<name>A0AAD9QQ16_ACRCE</name>
<dbReference type="SUPFAM" id="SSF47769">
    <property type="entry name" value="SAM/Pointed domain"/>
    <property type="match status" value="1"/>
</dbReference>
<evidence type="ECO:0000259" key="6">
    <source>
        <dbReference type="PROSITE" id="PS50105"/>
    </source>
</evidence>
<accession>A0AAD9QQ16</accession>
<dbReference type="Proteomes" id="UP001249851">
    <property type="component" value="Unassembled WGS sequence"/>
</dbReference>
<gene>
    <name evidence="7" type="ORF">P5673_011163</name>
</gene>
<evidence type="ECO:0000256" key="1">
    <source>
        <dbReference type="ARBA" id="ARBA00004141"/>
    </source>
</evidence>
<evidence type="ECO:0000256" key="5">
    <source>
        <dbReference type="SAM" id="Phobius"/>
    </source>
</evidence>
<dbReference type="SMART" id="SM00454">
    <property type="entry name" value="SAM"/>
    <property type="match status" value="2"/>
</dbReference>
<sequence>MTLKLSFRKIFSVTVKILYTYACKMQAESIIYPPRAIYLASCRSVRLFNSKFGRRWICLIRLCLVLKDLKAIGIEKRGHRKKLLFAIEKLPLVDIAQEVPENVEDWLVDLGLDEYWENFKQSGYTEPRMLEDIKVMNKETLKNDFNIFKPGHLDKLYKALQKVQYPTESQRRIRRAREETNKLPVLDLKVDNHDDGHEYYFWEGLRQTCLVPESAIFGAVQELKEKLEELRDNTLLVFVIANAIWLILILTLVEQPHLTVKGTNALGFGFLVVYGVIIVIQFVSLLWHRFTTFFHVVARAPWKRGVQHMVWAFDDKNLPPPPDERTLEAIRQQRGRARPRRRRTEGRRSSLANSHSFASTSTERDLLIPERKATSGYGSKDLVQSNQLPKLV</sequence>
<dbReference type="PROSITE" id="PS50105">
    <property type="entry name" value="SAM_DOMAIN"/>
    <property type="match status" value="1"/>
</dbReference>
<feature type="transmembrane region" description="Helical" evidence="5">
    <location>
        <begin position="265"/>
        <end position="287"/>
    </location>
</feature>
<dbReference type="PANTHER" id="PTHR22914:SF41">
    <property type="entry name" value="CHITIN SYNTHASE 7"/>
    <property type="match status" value="1"/>
</dbReference>
<feature type="transmembrane region" description="Helical" evidence="5">
    <location>
        <begin position="234"/>
        <end position="253"/>
    </location>
</feature>
<dbReference type="PANTHER" id="PTHR22914">
    <property type="entry name" value="CHITIN SYNTHASE"/>
    <property type="match status" value="1"/>
</dbReference>
<evidence type="ECO:0000313" key="8">
    <source>
        <dbReference type="Proteomes" id="UP001249851"/>
    </source>
</evidence>
<organism evidence="7 8">
    <name type="scientific">Acropora cervicornis</name>
    <name type="common">Staghorn coral</name>
    <dbReference type="NCBI Taxonomy" id="6130"/>
    <lineage>
        <taxon>Eukaryota</taxon>
        <taxon>Metazoa</taxon>
        <taxon>Cnidaria</taxon>
        <taxon>Anthozoa</taxon>
        <taxon>Hexacorallia</taxon>
        <taxon>Scleractinia</taxon>
        <taxon>Astrocoeniina</taxon>
        <taxon>Acroporidae</taxon>
        <taxon>Acropora</taxon>
    </lineage>
</organism>
<comment type="caution">
    <text evidence="7">The sequence shown here is derived from an EMBL/GenBank/DDBJ whole genome shotgun (WGS) entry which is preliminary data.</text>
</comment>
<feature type="domain" description="SAM" evidence="6">
    <location>
        <begin position="98"/>
        <end position="166"/>
    </location>
</feature>
<feature type="compositionally biased region" description="Basic residues" evidence="4">
    <location>
        <begin position="333"/>
        <end position="345"/>
    </location>
</feature>
<dbReference type="AlphaFoldDB" id="A0AAD9QQ16"/>
<feature type="compositionally biased region" description="Polar residues" evidence="4">
    <location>
        <begin position="350"/>
        <end position="361"/>
    </location>
</feature>
<dbReference type="InterPro" id="IPR004835">
    <property type="entry name" value="Chitin_synth"/>
</dbReference>
<dbReference type="Pfam" id="PF07647">
    <property type="entry name" value="SAM_2"/>
    <property type="match status" value="1"/>
</dbReference>
<evidence type="ECO:0000256" key="2">
    <source>
        <dbReference type="ARBA" id="ARBA00022692"/>
    </source>
</evidence>
<dbReference type="GO" id="GO:0006031">
    <property type="term" value="P:chitin biosynthetic process"/>
    <property type="evidence" value="ECO:0007669"/>
    <property type="project" value="TreeGrafter"/>
</dbReference>
<dbReference type="InterPro" id="IPR001660">
    <property type="entry name" value="SAM"/>
</dbReference>
<dbReference type="CDD" id="cd09487">
    <property type="entry name" value="SAM_superfamily"/>
    <property type="match status" value="1"/>
</dbReference>
<reference evidence="7" key="1">
    <citation type="journal article" date="2023" name="G3 (Bethesda)">
        <title>Whole genome assembly and annotation of the endangered Caribbean coral Acropora cervicornis.</title>
        <authorList>
            <person name="Selwyn J.D."/>
            <person name="Vollmer S.V."/>
        </authorList>
    </citation>
    <scope>NUCLEOTIDE SEQUENCE</scope>
    <source>
        <strain evidence="7">K2</strain>
    </source>
</reference>
<dbReference type="GO" id="GO:0071944">
    <property type="term" value="C:cell periphery"/>
    <property type="evidence" value="ECO:0007669"/>
    <property type="project" value="TreeGrafter"/>
</dbReference>